<proteinExistence type="predicted"/>
<feature type="compositionally biased region" description="Basic and acidic residues" evidence="1">
    <location>
        <begin position="1038"/>
        <end position="1055"/>
    </location>
</feature>
<feature type="region of interest" description="Disordered" evidence="1">
    <location>
        <begin position="43"/>
        <end position="63"/>
    </location>
</feature>
<protein>
    <submittedName>
        <fullName evidence="2">Uncharacterized protein</fullName>
    </submittedName>
</protein>
<organism evidence="2 3">
    <name type="scientific">Mythimna separata</name>
    <name type="common">Oriental armyworm</name>
    <name type="synonym">Pseudaletia separata</name>
    <dbReference type="NCBI Taxonomy" id="271217"/>
    <lineage>
        <taxon>Eukaryota</taxon>
        <taxon>Metazoa</taxon>
        <taxon>Ecdysozoa</taxon>
        <taxon>Arthropoda</taxon>
        <taxon>Hexapoda</taxon>
        <taxon>Insecta</taxon>
        <taxon>Pterygota</taxon>
        <taxon>Neoptera</taxon>
        <taxon>Endopterygota</taxon>
        <taxon>Lepidoptera</taxon>
        <taxon>Glossata</taxon>
        <taxon>Ditrysia</taxon>
        <taxon>Noctuoidea</taxon>
        <taxon>Noctuidae</taxon>
        <taxon>Noctuinae</taxon>
        <taxon>Hadenini</taxon>
        <taxon>Mythimna</taxon>
    </lineage>
</organism>
<accession>A0AAD7YHT6</accession>
<evidence type="ECO:0000256" key="1">
    <source>
        <dbReference type="SAM" id="MobiDB-lite"/>
    </source>
</evidence>
<keyword evidence="3" id="KW-1185">Reference proteome</keyword>
<feature type="region of interest" description="Disordered" evidence="1">
    <location>
        <begin position="874"/>
        <end position="897"/>
    </location>
</feature>
<name>A0AAD7YHT6_MYTSE</name>
<evidence type="ECO:0000313" key="3">
    <source>
        <dbReference type="Proteomes" id="UP001231518"/>
    </source>
</evidence>
<comment type="caution">
    <text evidence="2">The sequence shown here is derived from an EMBL/GenBank/DDBJ whole genome shotgun (WGS) entry which is preliminary data.</text>
</comment>
<reference evidence="2" key="1">
    <citation type="submission" date="2023-03" db="EMBL/GenBank/DDBJ databases">
        <title>Chromosome-level genomes of two armyworms, Mythimna separata and Mythimna loreyi, provide insights into the biosynthesis and reception of sex pheromones.</title>
        <authorList>
            <person name="Zhao H."/>
        </authorList>
    </citation>
    <scope>NUCLEOTIDE SEQUENCE</scope>
    <source>
        <strain evidence="2">BeijingLab</strain>
        <tissue evidence="2">Pupa</tissue>
    </source>
</reference>
<dbReference type="EMBL" id="JARGEI010000017">
    <property type="protein sequence ID" value="KAJ8716647.1"/>
    <property type="molecule type" value="Genomic_DNA"/>
</dbReference>
<feature type="region of interest" description="Disordered" evidence="1">
    <location>
        <begin position="783"/>
        <end position="843"/>
    </location>
</feature>
<feature type="compositionally biased region" description="Polar residues" evidence="1">
    <location>
        <begin position="783"/>
        <end position="810"/>
    </location>
</feature>
<evidence type="ECO:0000313" key="2">
    <source>
        <dbReference type="EMBL" id="KAJ8716647.1"/>
    </source>
</evidence>
<feature type="compositionally biased region" description="Polar residues" evidence="1">
    <location>
        <begin position="597"/>
        <end position="628"/>
    </location>
</feature>
<sequence length="1456" mass="165090">MSALKFIDNRADQHFNMKRLMILGAVWALAVAKPGLYKEKEDFQFSRSSSDDGTKSGFYGAQRGNMGGNYERAHNMDSLAQNQMSGLVKQVEGELGDGANMRSGSVYTAANSRGTYGSGHFDLSNLAGRNFQETFANGDSQSQSLHSGSSAYNTAYANTGYQSSRHNGYQAAGYSGQNVQTDDLQALTDHSQRTGHYDYGRQTSQVAGYNAQSGFQQQAAYDASNTNLHSGSYGSDVHTRLISGTPVRIIVRPGTRVTIPVAAQTYDQNSLNSDAEVISNDNQRTVYRVPTNAKHYESSYNYRKEWEKHDTIPATVLVPTTTDNPFPTNSEFYEDGQVARAGMEQHDTRRVNSQRAQSTYGGYNAAVKSTSGQSRFNYDTQRTAASQTNANAYSVAGYGNHETSSDSSLNGYNAQSQYNAGRYHAASADALTLAAQNRGFVAAGDLNSQYENLNTKPKSYQSAYSYHKSWERQGDPYVIKPASGAYYDGQASQRLTGSHYQHSHASGADCDENGHLRVARSYNTDQFQDMQQQSQNLEDLGQQQSQNLEDFGQQQSQNLEDFGQQQSQNLEDFGQQQSQNLEGFGQQQSQNLENFGQEQQSQNLEDLGQQQQSQNLEDFGQQQQSQNLEDFGQQQQSQNFDYFSQQQQSQNLENLGQQQSQQNLEDLGQKLENLGQQTQVQWESQQEAGQQTQNTWDNLENLSQQTHNKWDDMQHTWDKFETLEQKPQANQNGLQQRPQDIATDLKNNTEDQQAQDKWGFNFKSQDEQQIATAQENVQSNTFNQQETQSQQNDDIFSSMQQSQKHNNDQMSVWDKFDTESDQNMQQHNDNSEQSSFNGNPVNWSFVSQQVGLDQQPLNSGSNPESQSVYHNVNNGTTAGQITSTTQSHKTSDTNEQSNTGTFDFHDGHFNTQTNQNQFWNEHHSFQETHNIQQSNHWYFSNGSRQEQTTNTDSSSHAFDTISPNTAPLSSLWDKLGNFEQTLVSSKANKDETNAFSQEHTNTQNSYANSMNTYHNIESISQEHLNNQMKPNEAILPTTEKDTSQNKLNETGKETSQDVGRGDIGPEDVTDFKLEKYPTDIPESSETVQNQNVNNISNKNLTNTQNNNQDVQHHGYTHGQHYFHQHNDFEGQNDAENTEQQNLHVFSLHETVEQPNEQNPTQQHNLEQHNVQDYVESVEQENQKDFTQQENQETILSDFEKQDNFEQQNVQDFGQQVNLEQHGLQDFGKPDNTDQQNLHDFGKQDNLEQQNLQDFGQQVNLEQQNLQDFGQQVNLEQQNLQDFGQQVNLEQQNLQDFGQQVNLEQQNLQDFGQQVNLEQQNLQDFEKHDGLQQQNLQDFGQQAYLEQHNLQSFGSQGDLQNQNRNLEQLSQNPEFKYSKEERTALPKNNVHPQTYFPPPEEIEEPIVKKQSNDLHSISAQTPSTEVTPIEPVTESTGFWKSVGNKFSRAKSKIASWF</sequence>
<feature type="compositionally biased region" description="Polar residues" evidence="1">
    <location>
        <begin position="821"/>
        <end position="843"/>
    </location>
</feature>
<feature type="region of interest" description="Disordered" evidence="1">
    <location>
        <begin position="597"/>
        <end position="636"/>
    </location>
</feature>
<gene>
    <name evidence="2" type="ORF">PYW07_003274</name>
</gene>
<feature type="region of interest" description="Disordered" evidence="1">
    <location>
        <begin position="1037"/>
        <end position="1069"/>
    </location>
</feature>
<dbReference type="Proteomes" id="UP001231518">
    <property type="component" value="Chromosome 14"/>
</dbReference>
<feature type="compositionally biased region" description="Basic and acidic residues" evidence="1">
    <location>
        <begin position="43"/>
        <end position="54"/>
    </location>
</feature>